<dbReference type="Proteomes" id="UP000315540">
    <property type="component" value="Unassembled WGS sequence"/>
</dbReference>
<gene>
    <name evidence="2" type="ORF">FHK87_02340</name>
</gene>
<sequence>MKTIYRTHQIKNKETLSTIANTYNLEIEELVSYHNERAEIYEQIEKRIPYHLSTIILPPEGYGLQNGKEVWLNKDIPEPNTLKNSFYGKLNFENPEKDITYAILKTIVSGNKENTIKYKLNIRFYPDNELLAYNYISIDLVSKVFINDQEPNLVADELATACMEALYPLVIKVDKNLTLLDIVNHDSILKRWKKHKEKKLSYYSGPIAEQYFQLFEQTILDQSLFFEYLQKDWFYKAFFNNIYCTYNDQFELENSIDYPILPNTKNIQYTVDKKATILSKDNRIKIEIDGLCTDLRNKVELEQGAHFPNTLDRKHTPVKGTYRGIYYLNTTQHTIQSMFLSCSLEMNQKKSGTITISEVEDDSDIQTKRHPKHIEDQVNDDTKKKKSIWKSLFS</sequence>
<comment type="caution">
    <text evidence="2">The sequence shown here is derived from an EMBL/GenBank/DDBJ whole genome shotgun (WGS) entry which is preliminary data.</text>
</comment>
<dbReference type="RefSeq" id="WP_140589306.1">
    <property type="nucleotide sequence ID" value="NZ_VFWZ01000001.1"/>
</dbReference>
<feature type="compositionally biased region" description="Basic and acidic residues" evidence="1">
    <location>
        <begin position="373"/>
        <end position="383"/>
    </location>
</feature>
<organism evidence="2 3">
    <name type="scientific">Aquimarina algicola</name>
    <dbReference type="NCBI Taxonomy" id="2589995"/>
    <lineage>
        <taxon>Bacteria</taxon>
        <taxon>Pseudomonadati</taxon>
        <taxon>Bacteroidota</taxon>
        <taxon>Flavobacteriia</taxon>
        <taxon>Flavobacteriales</taxon>
        <taxon>Flavobacteriaceae</taxon>
        <taxon>Aquimarina</taxon>
    </lineage>
</organism>
<dbReference type="EMBL" id="VFWZ01000001">
    <property type="protein sequence ID" value="TPN89080.1"/>
    <property type="molecule type" value="Genomic_DNA"/>
</dbReference>
<reference evidence="2 3" key="1">
    <citation type="submission" date="2019-06" db="EMBL/GenBank/DDBJ databases">
        <authorList>
            <person name="Meng X."/>
        </authorList>
    </citation>
    <scope>NUCLEOTIDE SEQUENCE [LARGE SCALE GENOMIC DNA]</scope>
    <source>
        <strain evidence="2 3">M625</strain>
    </source>
</reference>
<proteinExistence type="predicted"/>
<evidence type="ECO:0000256" key="1">
    <source>
        <dbReference type="SAM" id="MobiDB-lite"/>
    </source>
</evidence>
<dbReference type="OrthoDB" id="1246696at2"/>
<evidence type="ECO:0008006" key="4">
    <source>
        <dbReference type="Google" id="ProtNLM"/>
    </source>
</evidence>
<evidence type="ECO:0000313" key="2">
    <source>
        <dbReference type="EMBL" id="TPN89080.1"/>
    </source>
</evidence>
<feature type="region of interest" description="Disordered" evidence="1">
    <location>
        <begin position="359"/>
        <end position="386"/>
    </location>
</feature>
<dbReference type="AlphaFoldDB" id="A0A504JRR8"/>
<accession>A0A504JRR8</accession>
<name>A0A504JRR8_9FLAO</name>
<keyword evidence="3" id="KW-1185">Reference proteome</keyword>
<protein>
    <recommendedName>
        <fullName evidence="4">LysM domain-containing protein</fullName>
    </recommendedName>
</protein>
<evidence type="ECO:0000313" key="3">
    <source>
        <dbReference type="Proteomes" id="UP000315540"/>
    </source>
</evidence>